<dbReference type="PANTHER" id="PTHR46082">
    <property type="entry name" value="ATP/GTP-BINDING PROTEIN-RELATED"/>
    <property type="match status" value="1"/>
</dbReference>
<dbReference type="SUPFAM" id="SSF52540">
    <property type="entry name" value="P-loop containing nucleoside triphosphate hydrolases"/>
    <property type="match status" value="2"/>
</dbReference>
<protein>
    <submittedName>
        <fullName evidence="1">Tetratricopeptide (TPR) repeat protein</fullName>
    </submittedName>
</protein>
<dbReference type="SUPFAM" id="SSF48452">
    <property type="entry name" value="TPR-like"/>
    <property type="match status" value="2"/>
</dbReference>
<proteinExistence type="predicted"/>
<dbReference type="EMBL" id="JAGINW010000001">
    <property type="protein sequence ID" value="MBP2326287.1"/>
    <property type="molecule type" value="Genomic_DNA"/>
</dbReference>
<dbReference type="Gene3D" id="1.25.40.10">
    <property type="entry name" value="Tetratricopeptide repeat domain"/>
    <property type="match status" value="2"/>
</dbReference>
<organism evidence="1 2">
    <name type="scientific">Kibdelosporangium banguiense</name>
    <dbReference type="NCBI Taxonomy" id="1365924"/>
    <lineage>
        <taxon>Bacteria</taxon>
        <taxon>Bacillati</taxon>
        <taxon>Actinomycetota</taxon>
        <taxon>Actinomycetes</taxon>
        <taxon>Pseudonocardiales</taxon>
        <taxon>Pseudonocardiaceae</taxon>
        <taxon>Kibdelosporangium</taxon>
    </lineage>
</organism>
<sequence>MSTPPKNRAAPQRSALIAFLSIRMDEACVGAATNAAWLLATAGQRVLVLDWATRPDVAGYLEPFEVPAPDVAEALGAGFAACYLAALAVRSGDAPALRRFALPGGSGQVDVVRLGPPGEQGHSPVGSKPEAAVRLRNCLHESDYDYVLVSAPAEPGSPLLDTIGQLCDVAAVCFTSDARPTARAASAAWEIKRCAPAAIGIVPVVVPADSPFSGPALADRVREAFGEVLIDQQSFVQAGTVIEMPAEALQAADPPLAVLREDPAGELPVTAAYEALVSAVTGGVVDAVPAISAAVRHRYRRGGGLEEPGTDQFVVISAPADRPWADWVRSRLEQCGAQVTGWDATTPVPVTQPDGVVVIGSPSVLEMPGHASTTLRLEIAARTVPESVACSLLTTFFGLVPLPGSDPAAGSRFPDSSPGVVELPDRQRELHGIEPALGELRDRVLASRGRHPVVVCGKPGAGKSALVAEYAHRFAFDYDVVWWVSAHDRQSTLSDVFQLVARLRAERQLADADGGALDVLADATGHSRWLLVYDNAEDVGMLDDLVKPNPTRDIVITTVAPGGADSGSVLTIEPLDSRDSVALLTGRINDLSEQDALEVAEAAGHLPLTLQLAAAWLELSITEIRRTGAAALRAATSLSARAFCTKIAAQPAGDVVTRMMRVLKDSLVETPEGRLAVLLGQLCSFLSPRQIDLQLVRSRSMIARLVELGGDDARPLRLDAGIADRILWAGAKAGIFRVHWGQPAALHVHRLVQTSLRELLSPEERRERREQTLTVLADYAPTETEVIGSTAKFAELQKHIVSSGAMHSDDDLVRRWLINQLQFLYLIGDSDIQQAAVQPASETLDRWASTFGPHDELHARLAAQLANVQRALGSTEEALRLDMAALAGPRRSDQPHHEQSLIIAAGGRGADLRGLGRFSDALAEDQANWQALNDVLGPDHPHTQRAANNLAVARFLSGSALGALQLERDNHRRRERLLGAKSPQTLWSLCSLGVYLREVGRYDEALATLTQAREGVLELPADKAKALELRILWNHAITQRQLGRVRDAKERLAKVAVEYRKMNGSTHPDTVACELSMASAYRLTGESEYALEVAQRCLRAYRLDNTLPAGHPFVAVCRSTLALHLRACGLAEEALHESKTGWVHLQRALGLHHPWTVAALTAHTGDLVSTGNSSWAAEILTSAQDICRDYLTAGRKRKHPYLAIVTRNLALATRLIDLPPAPGDDAWRTEWRDIDIDVPQT</sequence>
<name>A0ABS4TPG2_9PSEU</name>
<dbReference type="InterPro" id="IPR027417">
    <property type="entry name" value="P-loop_NTPase"/>
</dbReference>
<accession>A0ABS4TPG2</accession>
<dbReference type="Gene3D" id="3.40.50.300">
    <property type="entry name" value="P-loop containing nucleotide triphosphate hydrolases"/>
    <property type="match status" value="2"/>
</dbReference>
<reference evidence="1 2" key="1">
    <citation type="submission" date="2021-03" db="EMBL/GenBank/DDBJ databases">
        <title>Sequencing the genomes of 1000 actinobacteria strains.</title>
        <authorList>
            <person name="Klenk H.-P."/>
        </authorList>
    </citation>
    <scope>NUCLEOTIDE SEQUENCE [LARGE SCALE GENOMIC DNA]</scope>
    <source>
        <strain evidence="1 2">DSM 46670</strain>
    </source>
</reference>
<dbReference type="PANTHER" id="PTHR46082:SF6">
    <property type="entry name" value="AAA+ ATPASE DOMAIN-CONTAINING PROTEIN-RELATED"/>
    <property type="match status" value="1"/>
</dbReference>
<comment type="caution">
    <text evidence="1">The sequence shown here is derived from an EMBL/GenBank/DDBJ whole genome shotgun (WGS) entry which is preliminary data.</text>
</comment>
<dbReference type="InterPro" id="IPR011990">
    <property type="entry name" value="TPR-like_helical_dom_sf"/>
</dbReference>
<dbReference type="Proteomes" id="UP001519332">
    <property type="component" value="Unassembled WGS sequence"/>
</dbReference>
<dbReference type="Pfam" id="PF13424">
    <property type="entry name" value="TPR_12"/>
    <property type="match status" value="1"/>
</dbReference>
<evidence type="ECO:0000313" key="2">
    <source>
        <dbReference type="Proteomes" id="UP001519332"/>
    </source>
</evidence>
<dbReference type="InterPro" id="IPR053137">
    <property type="entry name" value="NLR-like"/>
</dbReference>
<gene>
    <name evidence="1" type="ORF">JOF56_006672</name>
</gene>
<keyword evidence="2" id="KW-1185">Reference proteome</keyword>
<evidence type="ECO:0000313" key="1">
    <source>
        <dbReference type="EMBL" id="MBP2326287.1"/>
    </source>
</evidence>
<dbReference type="RefSeq" id="WP_209643365.1">
    <property type="nucleotide sequence ID" value="NZ_JAGINW010000001.1"/>
</dbReference>
<dbReference type="NCBIfam" id="NF040586">
    <property type="entry name" value="FxSxx_TPR"/>
    <property type="match status" value="1"/>
</dbReference>